<keyword evidence="2" id="KW-1003">Cell membrane</keyword>
<feature type="transmembrane region" description="Helical" evidence="6">
    <location>
        <begin position="330"/>
        <end position="350"/>
    </location>
</feature>
<dbReference type="OrthoDB" id="9761531at2"/>
<dbReference type="AlphaFoldDB" id="A0A0W0GGM4"/>
<dbReference type="Proteomes" id="UP000053947">
    <property type="component" value="Unassembled WGS sequence"/>
</dbReference>
<dbReference type="Pfam" id="PF00753">
    <property type="entry name" value="Lactamase_B"/>
    <property type="match status" value="1"/>
</dbReference>
<dbReference type="CDD" id="cd07731">
    <property type="entry name" value="ComA-like_MBL-fold"/>
    <property type="match status" value="1"/>
</dbReference>
<evidence type="ECO:0000256" key="3">
    <source>
        <dbReference type="ARBA" id="ARBA00022692"/>
    </source>
</evidence>
<evidence type="ECO:0000313" key="8">
    <source>
        <dbReference type="EMBL" id="KTB47698.1"/>
    </source>
</evidence>
<dbReference type="PANTHER" id="PTHR30619">
    <property type="entry name" value="DNA INTERNALIZATION/COMPETENCE PROTEIN COMEC/REC2"/>
    <property type="match status" value="1"/>
</dbReference>
<dbReference type="Pfam" id="PF03772">
    <property type="entry name" value="Competence"/>
    <property type="match status" value="1"/>
</dbReference>
<feature type="transmembrane region" description="Helical" evidence="6">
    <location>
        <begin position="399"/>
        <end position="427"/>
    </location>
</feature>
<proteinExistence type="predicted"/>
<feature type="transmembrane region" description="Helical" evidence="6">
    <location>
        <begin position="46"/>
        <end position="66"/>
    </location>
</feature>
<evidence type="ECO:0000256" key="1">
    <source>
        <dbReference type="ARBA" id="ARBA00004651"/>
    </source>
</evidence>
<feature type="domain" description="Metallo-beta-lactamase" evidence="7">
    <location>
        <begin position="547"/>
        <end position="717"/>
    </location>
</feature>
<feature type="transmembrane region" description="Helical" evidence="6">
    <location>
        <begin position="371"/>
        <end position="393"/>
    </location>
</feature>
<evidence type="ECO:0000313" key="9">
    <source>
        <dbReference type="Proteomes" id="UP000053947"/>
    </source>
</evidence>
<feature type="transmembrane region" description="Helical" evidence="6">
    <location>
        <begin position="23"/>
        <end position="39"/>
    </location>
</feature>
<dbReference type="GO" id="GO:0005886">
    <property type="term" value="C:plasma membrane"/>
    <property type="evidence" value="ECO:0007669"/>
    <property type="project" value="UniProtKB-SubCell"/>
</dbReference>
<feature type="transmembrane region" description="Helical" evidence="6">
    <location>
        <begin position="269"/>
        <end position="291"/>
    </location>
</feature>
<keyword evidence="4 6" id="KW-1133">Transmembrane helix</keyword>
<comment type="subcellular location">
    <subcellularLocation>
        <location evidence="1">Cell membrane</location>
        <topology evidence="1">Multi-pass membrane protein</topology>
    </subcellularLocation>
</comment>
<feature type="transmembrane region" description="Helical" evidence="6">
    <location>
        <begin position="511"/>
        <end position="531"/>
    </location>
</feature>
<comment type="caution">
    <text evidence="8">The sequence shown here is derived from an EMBL/GenBank/DDBJ whole genome shotgun (WGS) entry which is preliminary data.</text>
</comment>
<evidence type="ECO:0000256" key="6">
    <source>
        <dbReference type="SAM" id="Phobius"/>
    </source>
</evidence>
<dbReference type="InterPro" id="IPR025405">
    <property type="entry name" value="DUF4131"/>
</dbReference>
<evidence type="ECO:0000259" key="7">
    <source>
        <dbReference type="SMART" id="SM00849"/>
    </source>
</evidence>
<dbReference type="Pfam" id="PF13567">
    <property type="entry name" value="DUF4131"/>
    <property type="match status" value="1"/>
</dbReference>
<keyword evidence="9" id="KW-1185">Reference proteome</keyword>
<dbReference type="EMBL" id="LFDV01000002">
    <property type="protein sequence ID" value="KTB47698.1"/>
    <property type="molecule type" value="Genomic_DNA"/>
</dbReference>
<sequence length="788" mass="82502">MVLVILSLAWVTGIWLGSRIEPSPAWFLAAAVPLVVAGARRRRGRAALACLAIILLTGGAFCYQAATIDAGGNQVSRYIDGKAYTIEGTVSRDPEAKEKSQALRLDGIAIGTDGGRILPAGAVMVYLPPFPEYHYGDRIAVTGKLLEPPVFDAFDWRAHLARDEVFATVLYPEVVSVEPGHGHPALSLIYDWRHKLAAGIAATIPEPHASLAQGLALGIRSGIGEDVEKAFSVSGTAHLLAVSGQNLAIIAGVVLLATRGILGRRGYWYVWLSMAAVWGFAVLTGLAPPVVRAAVMASIFLLAELFGRQKSAAPALCLAAALMTAANPQLLWSASFQMSFGAMAGLILLLPPFSSLARRLADKFPGRKSKLYGAVYAAGQGLAVSAAAMSGVLPLTAYYFGLVALAGGAATLAAAPALPLIIFSALLAGGAAMIHPAAAVPFAAAGWFGLSYLLGTVKLFALIPALETGPVSGAVIAGWYLASGAAALALARWLRRQDEPEPGPPVSFGRLARFGVPVLIIIGALGSTLPWHNGEGRLEVSFLDVGQGDAIYIRTPAGQDILVDGGPSPQRLVQELGKKMPFWNRTIELVISTHADADHLTGLLEVLGRYKVGQIVHTGVEGNTDLYREWQSLVERKKVPAATAAAGDRIRLAGGLEIAVLNPYGQAAADSNEASLALSLKYGDISFLLAADIPSATELELIYRRLLPDITVLKAAHHGSGGSTGAAFLAVTRPEAAVIQVGRNSYGHPAGEVLAALGAQCVEGGVLRTDEDGTVTLLTDGRTLWLQE</sequence>
<dbReference type="STRING" id="1217799.DEALK_05430"/>
<dbReference type="InterPro" id="IPR052159">
    <property type="entry name" value="Competence_DNA_uptake"/>
</dbReference>
<evidence type="ECO:0000256" key="2">
    <source>
        <dbReference type="ARBA" id="ARBA00022475"/>
    </source>
</evidence>
<protein>
    <submittedName>
        <fullName evidence="8">DNA internalization-related competence protein ComEC/Rec2</fullName>
    </submittedName>
</protein>
<dbReference type="SUPFAM" id="SSF56281">
    <property type="entry name" value="Metallo-hydrolase/oxidoreductase"/>
    <property type="match status" value="1"/>
</dbReference>
<dbReference type="RefSeq" id="WP_058438431.1">
    <property type="nucleotide sequence ID" value="NZ_KQ758903.1"/>
</dbReference>
<evidence type="ECO:0000256" key="5">
    <source>
        <dbReference type="ARBA" id="ARBA00023136"/>
    </source>
</evidence>
<feature type="transmembrane region" description="Helical" evidence="6">
    <location>
        <begin position="471"/>
        <end position="491"/>
    </location>
</feature>
<dbReference type="InterPro" id="IPR035681">
    <property type="entry name" value="ComA-like_MBL"/>
</dbReference>
<organism evidence="8 9">
    <name type="scientific">Dehalogenimonas alkenigignens</name>
    <dbReference type="NCBI Taxonomy" id="1217799"/>
    <lineage>
        <taxon>Bacteria</taxon>
        <taxon>Bacillati</taxon>
        <taxon>Chloroflexota</taxon>
        <taxon>Dehalococcoidia</taxon>
        <taxon>Dehalococcoidales</taxon>
        <taxon>Dehalococcoidaceae</taxon>
        <taxon>Dehalogenimonas</taxon>
    </lineage>
</organism>
<dbReference type="InterPro" id="IPR001279">
    <property type="entry name" value="Metallo-B-lactamas"/>
</dbReference>
<keyword evidence="3 6" id="KW-0812">Transmembrane</keyword>
<dbReference type="Gene3D" id="3.60.15.10">
    <property type="entry name" value="Ribonuclease Z/Hydroxyacylglutathione hydrolase-like"/>
    <property type="match status" value="1"/>
</dbReference>
<dbReference type="GO" id="GO:0030420">
    <property type="term" value="P:establishment of competence for transformation"/>
    <property type="evidence" value="ECO:0007669"/>
    <property type="project" value="InterPro"/>
</dbReference>
<dbReference type="InterPro" id="IPR036866">
    <property type="entry name" value="RibonucZ/Hydroxyglut_hydro"/>
</dbReference>
<dbReference type="InterPro" id="IPR004477">
    <property type="entry name" value="ComEC_N"/>
</dbReference>
<dbReference type="InterPro" id="IPR004797">
    <property type="entry name" value="Competence_ComEC/Rec2"/>
</dbReference>
<name>A0A0W0GGM4_9CHLR</name>
<feature type="transmembrane region" description="Helical" evidence="6">
    <location>
        <begin position="237"/>
        <end position="257"/>
    </location>
</feature>
<keyword evidence="5 6" id="KW-0472">Membrane</keyword>
<feature type="transmembrane region" description="Helical" evidence="6">
    <location>
        <begin position="439"/>
        <end position="465"/>
    </location>
</feature>
<reference evidence="8 9" key="1">
    <citation type="submission" date="2015-06" db="EMBL/GenBank/DDBJ databases">
        <title>Genome sequence of the organohalide-respiring Dehalogenimonas alkenigignens type strain (IP3-3T).</title>
        <authorList>
            <person name="Key T.A."/>
            <person name="Richmond D.P."/>
            <person name="Bowman K.S."/>
            <person name="Cho Y.-J."/>
            <person name="Chun J."/>
            <person name="da Costa M.S."/>
            <person name="Rainey F.A."/>
            <person name="Moe W.M."/>
        </authorList>
    </citation>
    <scope>NUCLEOTIDE SEQUENCE [LARGE SCALE GENOMIC DNA]</scope>
    <source>
        <strain evidence="8 9">IP3-3</strain>
    </source>
</reference>
<dbReference type="NCBIfam" id="TIGR00360">
    <property type="entry name" value="ComEC_N-term"/>
    <property type="match status" value="1"/>
</dbReference>
<gene>
    <name evidence="8" type="ORF">DEALK_05430</name>
</gene>
<dbReference type="SMART" id="SM00849">
    <property type="entry name" value="Lactamase_B"/>
    <property type="match status" value="1"/>
</dbReference>
<dbReference type="NCBIfam" id="TIGR00361">
    <property type="entry name" value="ComEC_Rec2"/>
    <property type="match status" value="1"/>
</dbReference>
<accession>A0A0W0GGM4</accession>
<evidence type="ECO:0000256" key="4">
    <source>
        <dbReference type="ARBA" id="ARBA00022989"/>
    </source>
</evidence>
<dbReference type="PANTHER" id="PTHR30619:SF7">
    <property type="entry name" value="BETA-LACTAMASE DOMAIN PROTEIN"/>
    <property type="match status" value="1"/>
</dbReference>